<accession>A0A2K8YT80</accession>
<protein>
    <submittedName>
        <fullName evidence="1">Uncharacterized protein</fullName>
    </submittedName>
</protein>
<evidence type="ECO:0000313" key="1">
    <source>
        <dbReference type="EMBL" id="AUD00788.1"/>
    </source>
</evidence>
<organism evidence="1 2">
    <name type="scientific">Spirosoma pollinicola</name>
    <dbReference type="NCBI Taxonomy" id="2057025"/>
    <lineage>
        <taxon>Bacteria</taxon>
        <taxon>Pseudomonadati</taxon>
        <taxon>Bacteroidota</taxon>
        <taxon>Cytophagia</taxon>
        <taxon>Cytophagales</taxon>
        <taxon>Cytophagaceae</taxon>
        <taxon>Spirosoma</taxon>
    </lineage>
</organism>
<dbReference type="EMBL" id="CP025096">
    <property type="protein sequence ID" value="AUD00788.1"/>
    <property type="molecule type" value="Genomic_DNA"/>
</dbReference>
<keyword evidence="2" id="KW-1185">Reference proteome</keyword>
<name>A0A2K8YT80_9BACT</name>
<dbReference type="Proteomes" id="UP000232883">
    <property type="component" value="Chromosome"/>
</dbReference>
<evidence type="ECO:0000313" key="2">
    <source>
        <dbReference type="Proteomes" id="UP000232883"/>
    </source>
</evidence>
<reference evidence="1 2" key="1">
    <citation type="submission" date="2017-11" db="EMBL/GenBank/DDBJ databases">
        <title>Taxonomic description and genome sequences of Spirosoma HA7 sp. nov., isolated from pollen microhabitat of Corylus avellana.</title>
        <authorList>
            <person name="Ambika Manirajan B."/>
            <person name="Suarez C."/>
            <person name="Ratering S."/>
            <person name="Geissler-Plaum R."/>
            <person name="Cardinale M."/>
            <person name="Sylvia S."/>
        </authorList>
    </citation>
    <scope>NUCLEOTIDE SEQUENCE [LARGE SCALE GENOMIC DNA]</scope>
    <source>
        <strain evidence="1 2">HA7</strain>
    </source>
</reference>
<dbReference type="KEGG" id="spir:CWM47_02525"/>
<proteinExistence type="predicted"/>
<dbReference type="AlphaFoldDB" id="A0A2K8YT80"/>
<gene>
    <name evidence="1" type="ORF">CWM47_02525</name>
</gene>
<sequence>MPVDVGFILSEYVLGRWYIDKLDQTITYHFYPIVVPMSFNHYSSAGRSLIIQIRRLDKKASKTFDVALYQMPAAYFLKPGG</sequence>